<feature type="domain" description="Spore germination protein N-terminal" evidence="9">
    <location>
        <begin position="23"/>
        <end position="188"/>
    </location>
</feature>
<comment type="caution">
    <text evidence="10">The sequence shown here is derived from an EMBL/GenBank/DDBJ whole genome shotgun (WGS) entry which is preliminary data.</text>
</comment>
<dbReference type="NCBIfam" id="TIGR02887">
    <property type="entry name" value="spore_ger_x_C"/>
    <property type="match status" value="1"/>
</dbReference>
<evidence type="ECO:0000259" key="8">
    <source>
        <dbReference type="Pfam" id="PF05504"/>
    </source>
</evidence>
<proteinExistence type="inferred from homology"/>
<dbReference type="GO" id="GO:0016020">
    <property type="term" value="C:membrane"/>
    <property type="evidence" value="ECO:0007669"/>
    <property type="project" value="UniProtKB-SubCell"/>
</dbReference>
<evidence type="ECO:0000259" key="9">
    <source>
        <dbReference type="Pfam" id="PF25198"/>
    </source>
</evidence>
<comment type="subcellular location">
    <subcellularLocation>
        <location evidence="1">Membrane</location>
        <topology evidence="1">Lipid-anchor</topology>
    </subcellularLocation>
</comment>
<keyword evidence="3" id="KW-0309">Germination</keyword>
<dbReference type="InterPro" id="IPR038501">
    <property type="entry name" value="Spore_GerAC_C_sf"/>
</dbReference>
<evidence type="ECO:0000256" key="2">
    <source>
        <dbReference type="ARBA" id="ARBA00007886"/>
    </source>
</evidence>
<keyword evidence="6" id="KW-0564">Palmitate</keyword>
<comment type="similarity">
    <text evidence="2">Belongs to the GerABKC lipoprotein family.</text>
</comment>
<keyword evidence="7" id="KW-0449">Lipoprotein</keyword>
<dbReference type="PANTHER" id="PTHR35789">
    <property type="entry name" value="SPORE GERMINATION PROTEIN B3"/>
    <property type="match status" value="1"/>
</dbReference>
<dbReference type="PANTHER" id="PTHR35789:SF1">
    <property type="entry name" value="SPORE GERMINATION PROTEIN B3"/>
    <property type="match status" value="1"/>
</dbReference>
<name>A0A0C2RDP9_9BACL</name>
<protein>
    <submittedName>
        <fullName evidence="10">Uncharacterized protein</fullName>
    </submittedName>
</protein>
<dbReference type="AlphaFoldDB" id="A0A0C2RDP9"/>
<dbReference type="Proteomes" id="UP000031972">
    <property type="component" value="Unassembled WGS sequence"/>
</dbReference>
<keyword evidence="4" id="KW-0732">Signal</keyword>
<dbReference type="Pfam" id="PF25198">
    <property type="entry name" value="Spore_GerAC_N"/>
    <property type="match status" value="1"/>
</dbReference>
<gene>
    <name evidence="10" type="ORF">KR50_14260</name>
</gene>
<dbReference type="Gene3D" id="3.30.300.210">
    <property type="entry name" value="Nutrient germinant receptor protein C, domain 3"/>
    <property type="match status" value="1"/>
</dbReference>
<evidence type="ECO:0000256" key="1">
    <source>
        <dbReference type="ARBA" id="ARBA00004635"/>
    </source>
</evidence>
<evidence type="ECO:0000256" key="6">
    <source>
        <dbReference type="ARBA" id="ARBA00023139"/>
    </source>
</evidence>
<dbReference type="InterPro" id="IPR057336">
    <property type="entry name" value="GerAC_N"/>
</dbReference>
<dbReference type="RefSeq" id="WP_041056530.1">
    <property type="nucleotide sequence ID" value="NZ_JXRR01000013.1"/>
</dbReference>
<accession>A0A0C2RDP9</accession>
<dbReference type="InterPro" id="IPR008844">
    <property type="entry name" value="Spore_GerAC-like"/>
</dbReference>
<dbReference type="OrthoDB" id="9816067at2"/>
<dbReference type="GO" id="GO:0009847">
    <property type="term" value="P:spore germination"/>
    <property type="evidence" value="ECO:0007669"/>
    <property type="project" value="InterPro"/>
</dbReference>
<sequence>MLKKIILFSVLPFLIFPLSGCWDNRDINHRVMPISIGVSKMDEGYKVFLQIPEPAPDRLGTRIVTGEGETINQIIDNISVNMESAVDLLHVKVIVVDKRLAEEGLNDLISGFIRSRDVSAKAVIAICDDDIDQFFQSMENSEGQEGTILLDYFEKYSGWDPHIALSRVWEVYRSSHSYTRDVAIPMLKRGQTTFLEIVGSAVIKNGKLVEVISSDETLLYNAFKNKSTRGKIEVLDQASVMVISNDTDYKTEFTDQTPSLQTTFNFSVMILETNGNPSAQEIKKNLEELLLDRYKALVVKLKTSEADILGIGQHFRKEIPRKDLKNWRSDYYPNLEFNPIIHVDIQNYGNLKHTAN</sequence>
<dbReference type="PATRIC" id="fig|220754.4.peg.1450"/>
<reference evidence="10 11" key="1">
    <citation type="submission" date="2015-01" db="EMBL/GenBank/DDBJ databases">
        <title>Jeotgalibacillus campisalis genome sequencing.</title>
        <authorList>
            <person name="Goh K.M."/>
            <person name="Chan K.-G."/>
            <person name="Yaakop A.S."/>
            <person name="Ee R."/>
            <person name="Gan H.M."/>
            <person name="Chan C.S."/>
        </authorList>
    </citation>
    <scope>NUCLEOTIDE SEQUENCE [LARGE SCALE GENOMIC DNA]</scope>
    <source>
        <strain evidence="10 11">SF-57</strain>
    </source>
</reference>
<dbReference type="EMBL" id="JXRR01000013">
    <property type="protein sequence ID" value="KIL48390.1"/>
    <property type="molecule type" value="Genomic_DNA"/>
</dbReference>
<evidence type="ECO:0000313" key="10">
    <source>
        <dbReference type="EMBL" id="KIL48390.1"/>
    </source>
</evidence>
<evidence type="ECO:0000256" key="7">
    <source>
        <dbReference type="ARBA" id="ARBA00023288"/>
    </source>
</evidence>
<keyword evidence="11" id="KW-1185">Reference proteome</keyword>
<organism evidence="10 11">
    <name type="scientific">Jeotgalibacillus campisalis</name>
    <dbReference type="NCBI Taxonomy" id="220754"/>
    <lineage>
        <taxon>Bacteria</taxon>
        <taxon>Bacillati</taxon>
        <taxon>Bacillota</taxon>
        <taxon>Bacilli</taxon>
        <taxon>Bacillales</taxon>
        <taxon>Caryophanaceae</taxon>
        <taxon>Jeotgalibacillus</taxon>
    </lineage>
</organism>
<evidence type="ECO:0000256" key="3">
    <source>
        <dbReference type="ARBA" id="ARBA00022544"/>
    </source>
</evidence>
<evidence type="ECO:0000256" key="4">
    <source>
        <dbReference type="ARBA" id="ARBA00022729"/>
    </source>
</evidence>
<feature type="domain" description="Spore germination GerAC-like C-terminal" evidence="8">
    <location>
        <begin position="199"/>
        <end position="349"/>
    </location>
</feature>
<dbReference type="Pfam" id="PF05504">
    <property type="entry name" value="Spore_GerAC"/>
    <property type="match status" value="1"/>
</dbReference>
<dbReference type="InterPro" id="IPR046953">
    <property type="entry name" value="Spore_GerAC-like_C"/>
</dbReference>
<evidence type="ECO:0000313" key="11">
    <source>
        <dbReference type="Proteomes" id="UP000031972"/>
    </source>
</evidence>
<evidence type="ECO:0000256" key="5">
    <source>
        <dbReference type="ARBA" id="ARBA00023136"/>
    </source>
</evidence>
<keyword evidence="5" id="KW-0472">Membrane</keyword>